<evidence type="ECO:0000256" key="7">
    <source>
        <dbReference type="SAM" id="Phobius"/>
    </source>
</evidence>
<evidence type="ECO:0000256" key="6">
    <source>
        <dbReference type="SAM" id="MobiDB-lite"/>
    </source>
</evidence>
<comment type="subcellular location">
    <subcellularLocation>
        <location evidence="1">Membrane</location>
        <topology evidence="1">Multi-pass membrane protein</topology>
    </subcellularLocation>
</comment>
<dbReference type="Pfam" id="PF09335">
    <property type="entry name" value="VTT_dom"/>
    <property type="match status" value="1"/>
</dbReference>
<feature type="region of interest" description="Disordered" evidence="6">
    <location>
        <begin position="1"/>
        <end position="119"/>
    </location>
</feature>
<dbReference type="PANTHER" id="PTHR43220">
    <property type="match status" value="1"/>
</dbReference>
<sequence>MASQSPHGAGPSRSYSPAPGSSRMTTPSAPPGTAPSPSSTSSTSANPSRMSPPRTSSSRSHYSPLATPSDPLASCSTTPLSSPSLSRPSALSIRPHHYDPSHASHSTTRMRARSINSGKGVAVPVQLPHLSPTLVGSPVLPGMSSFLETGREAEGYGISPLARQRQEHDRRIRFNPEVGVDEAGGANASSAEGTEESGSTQSDTPPQTPQDEYDEVEGGPRVWVEPPSRRGSNVGYYEDEREAWRTGGEPDDEAQSLIAKPDINTRNRSKSLEGMTRMSLRRGKSFTSLVPPSPVKERKDPFAAANVPAQAVPPPIFEQFEPPPTPDALSDAETGEGATLYPPATGYAATPLAATPKTLRDFIPQLAILVSLFLSSFAVIAFTISTLPGLFLPHSVSDLPALTATLTKYRASSFLAELHLFTVLTLLFLWKQCFSIPGSVLTNILFGALYGTTVGTWWACLWTAAGSTGAYAIALVIAPLVEYYFAKPLDMTRKALKLPRPGLAPPPPGVAQQAVAPLSSSDLFSHLLLARFFPLLPYSVLNVISGVLRLPLGPFFTTLLIGSFPFNFATVSIGNLVALAASDPSVPLGDKIWSRQVVLKLVAVTLVSVLPLAFKDHLKRALSNGGSVAFALERAKDGLARSLFGFGAVPSVSTTPARHQSTLTTGGPRSWKRKVSSSIGSGASDLFAFLGVHSGSRGVYERVATQGEGGTGVLDEVEMGGIEDDVGLYDQ</sequence>
<feature type="domain" description="VTT" evidence="8">
    <location>
        <begin position="436"/>
        <end position="575"/>
    </location>
</feature>
<feature type="compositionally biased region" description="Low complexity" evidence="6">
    <location>
        <begin position="35"/>
        <end position="64"/>
    </location>
</feature>
<feature type="compositionally biased region" description="Low complexity" evidence="6">
    <location>
        <begin position="183"/>
        <end position="200"/>
    </location>
</feature>
<dbReference type="OrthoDB" id="3364966at2759"/>
<reference evidence="9" key="1">
    <citation type="journal article" date="2014" name="Genome Announc.">
        <title>Draft genome sequence of Rhodosporidium toruloides CECT1137, an oleaginous yeast of biotechnological interest.</title>
        <authorList>
            <person name="Morin N."/>
            <person name="Calcas X."/>
            <person name="Devillers H."/>
            <person name="Durrens P."/>
            <person name="Sherman D.J."/>
            <person name="Nicaud J.-M."/>
            <person name="Neuveglise C."/>
        </authorList>
    </citation>
    <scope>NUCLEOTIDE SEQUENCE</scope>
    <source>
        <strain evidence="9">CECT1137</strain>
    </source>
</reference>
<feature type="region of interest" description="Disordered" evidence="6">
    <location>
        <begin position="176"/>
        <end position="236"/>
    </location>
</feature>
<dbReference type="EMBL" id="LK052944">
    <property type="protein sequence ID" value="CDR44452.1"/>
    <property type="molecule type" value="Genomic_DNA"/>
</dbReference>
<feature type="transmembrane region" description="Helical" evidence="7">
    <location>
        <begin position="528"/>
        <end position="548"/>
    </location>
</feature>
<dbReference type="GO" id="GO:0016020">
    <property type="term" value="C:membrane"/>
    <property type="evidence" value="ECO:0007669"/>
    <property type="project" value="UniProtKB-SubCell"/>
</dbReference>
<feature type="transmembrane region" description="Helical" evidence="7">
    <location>
        <begin position="411"/>
        <end position="430"/>
    </location>
</feature>
<feature type="compositionally biased region" description="Low complexity" evidence="6">
    <location>
        <begin position="71"/>
        <end position="92"/>
    </location>
</feature>
<dbReference type="PANTHER" id="PTHR43220:SF21">
    <property type="entry name" value="TRANSMEMBRANE PROTEIN 41A"/>
    <property type="match status" value="1"/>
</dbReference>
<dbReference type="InterPro" id="IPR032816">
    <property type="entry name" value="VTT_dom"/>
</dbReference>
<proteinExistence type="predicted"/>
<feature type="transmembrane region" description="Helical" evidence="7">
    <location>
        <begin position="554"/>
        <end position="577"/>
    </location>
</feature>
<feature type="transmembrane region" description="Helical" evidence="7">
    <location>
        <begin position="366"/>
        <end position="391"/>
    </location>
</feature>
<keyword evidence="5 7" id="KW-0472">Membrane</keyword>
<feature type="transmembrane region" description="Helical" evidence="7">
    <location>
        <begin position="470"/>
        <end position="486"/>
    </location>
</feature>
<keyword evidence="2 7" id="KW-0812">Transmembrane</keyword>
<keyword evidence="3" id="KW-0732">Signal</keyword>
<evidence type="ECO:0000256" key="3">
    <source>
        <dbReference type="ARBA" id="ARBA00022729"/>
    </source>
</evidence>
<feature type="transmembrane region" description="Helical" evidence="7">
    <location>
        <begin position="597"/>
        <end position="614"/>
    </location>
</feature>
<dbReference type="AlphaFoldDB" id="A0A061B3D1"/>
<gene>
    <name evidence="9" type="ORF">RHTO0S_09e04412g</name>
</gene>
<name>A0A061B3D1_RHOTO</name>
<accession>A0A061B3D1</accession>
<evidence type="ECO:0000313" key="9">
    <source>
        <dbReference type="EMBL" id="CDR44452.1"/>
    </source>
</evidence>
<feature type="compositionally biased region" description="Polar residues" evidence="6">
    <location>
        <begin position="103"/>
        <end position="117"/>
    </location>
</feature>
<feature type="transmembrane region" description="Helical" evidence="7">
    <location>
        <begin position="442"/>
        <end position="464"/>
    </location>
</feature>
<dbReference type="InterPro" id="IPR045014">
    <property type="entry name" value="TM41A/B"/>
</dbReference>
<evidence type="ECO:0000256" key="4">
    <source>
        <dbReference type="ARBA" id="ARBA00022989"/>
    </source>
</evidence>
<evidence type="ECO:0000256" key="2">
    <source>
        <dbReference type="ARBA" id="ARBA00022692"/>
    </source>
</evidence>
<keyword evidence="4 7" id="KW-1133">Transmembrane helix</keyword>
<protein>
    <submittedName>
        <fullName evidence="9">RHTO0S09e04412g1_1</fullName>
    </submittedName>
</protein>
<evidence type="ECO:0000256" key="1">
    <source>
        <dbReference type="ARBA" id="ARBA00004141"/>
    </source>
</evidence>
<evidence type="ECO:0000259" key="8">
    <source>
        <dbReference type="Pfam" id="PF09335"/>
    </source>
</evidence>
<evidence type="ECO:0000256" key="5">
    <source>
        <dbReference type="ARBA" id="ARBA00023136"/>
    </source>
</evidence>
<organism evidence="9">
    <name type="scientific">Rhodotorula toruloides</name>
    <name type="common">Yeast</name>
    <name type="synonym">Rhodosporidium toruloides</name>
    <dbReference type="NCBI Taxonomy" id="5286"/>
    <lineage>
        <taxon>Eukaryota</taxon>
        <taxon>Fungi</taxon>
        <taxon>Dikarya</taxon>
        <taxon>Basidiomycota</taxon>
        <taxon>Pucciniomycotina</taxon>
        <taxon>Microbotryomycetes</taxon>
        <taxon>Sporidiobolales</taxon>
        <taxon>Sporidiobolaceae</taxon>
        <taxon>Rhodotorula</taxon>
    </lineage>
</organism>